<gene>
    <name evidence="1" type="primary">RvY_06668-1</name>
    <name evidence="1" type="synonym">RvY_06668.1</name>
    <name evidence="1" type="ORF">RvY_06668</name>
</gene>
<keyword evidence="2" id="KW-1185">Reference proteome</keyword>
<dbReference type="EMBL" id="BDGG01000003">
    <property type="protein sequence ID" value="GAU94974.1"/>
    <property type="molecule type" value="Genomic_DNA"/>
</dbReference>
<accession>A0A1D1UZD7</accession>
<sequence length="58" mass="6886">LYINGRFEFTAVEPSLEKWCDLYAVTSRLCKKLASRSDCTWSKRLFQQLCFLDVFCVR</sequence>
<proteinExistence type="predicted"/>
<organism evidence="1 2">
    <name type="scientific">Ramazzottius varieornatus</name>
    <name type="common">Water bear</name>
    <name type="synonym">Tardigrade</name>
    <dbReference type="NCBI Taxonomy" id="947166"/>
    <lineage>
        <taxon>Eukaryota</taxon>
        <taxon>Metazoa</taxon>
        <taxon>Ecdysozoa</taxon>
        <taxon>Tardigrada</taxon>
        <taxon>Eutardigrada</taxon>
        <taxon>Parachela</taxon>
        <taxon>Hypsibioidea</taxon>
        <taxon>Ramazzottiidae</taxon>
        <taxon>Ramazzottius</taxon>
    </lineage>
</organism>
<reference evidence="1 2" key="1">
    <citation type="journal article" date="2016" name="Nat. Commun.">
        <title>Extremotolerant tardigrade genome and improved radiotolerance of human cultured cells by tardigrade-unique protein.</title>
        <authorList>
            <person name="Hashimoto T."/>
            <person name="Horikawa D.D."/>
            <person name="Saito Y."/>
            <person name="Kuwahara H."/>
            <person name="Kozuka-Hata H."/>
            <person name="Shin-I T."/>
            <person name="Minakuchi Y."/>
            <person name="Ohishi K."/>
            <person name="Motoyama A."/>
            <person name="Aizu T."/>
            <person name="Enomoto A."/>
            <person name="Kondo K."/>
            <person name="Tanaka S."/>
            <person name="Hara Y."/>
            <person name="Koshikawa S."/>
            <person name="Sagara H."/>
            <person name="Miura T."/>
            <person name="Yokobori S."/>
            <person name="Miyagawa K."/>
            <person name="Suzuki Y."/>
            <person name="Kubo T."/>
            <person name="Oyama M."/>
            <person name="Kohara Y."/>
            <person name="Fujiyama A."/>
            <person name="Arakawa K."/>
            <person name="Katayama T."/>
            <person name="Toyoda A."/>
            <person name="Kunieda T."/>
        </authorList>
    </citation>
    <scope>NUCLEOTIDE SEQUENCE [LARGE SCALE GENOMIC DNA]</scope>
    <source>
        <strain evidence="1 2">YOKOZUNA-1</strain>
    </source>
</reference>
<name>A0A1D1UZD7_RAMVA</name>
<comment type="caution">
    <text evidence="1">The sequence shown here is derived from an EMBL/GenBank/DDBJ whole genome shotgun (WGS) entry which is preliminary data.</text>
</comment>
<dbReference type="Proteomes" id="UP000186922">
    <property type="component" value="Unassembled WGS sequence"/>
</dbReference>
<dbReference type="AlphaFoldDB" id="A0A1D1UZD7"/>
<evidence type="ECO:0000313" key="2">
    <source>
        <dbReference type="Proteomes" id="UP000186922"/>
    </source>
</evidence>
<evidence type="ECO:0000313" key="1">
    <source>
        <dbReference type="EMBL" id="GAU94974.1"/>
    </source>
</evidence>
<feature type="non-terminal residue" evidence="1">
    <location>
        <position position="1"/>
    </location>
</feature>
<protein>
    <submittedName>
        <fullName evidence="1">Uncharacterized protein</fullName>
    </submittedName>
</protein>